<evidence type="ECO:0000313" key="7">
    <source>
        <dbReference type="EMBL" id="VVC90205.1"/>
    </source>
</evidence>
<proteinExistence type="predicted"/>
<dbReference type="SMART" id="SM00185">
    <property type="entry name" value="ARM"/>
    <property type="match status" value="3"/>
</dbReference>
<dbReference type="SUPFAM" id="SSF48371">
    <property type="entry name" value="ARM repeat"/>
    <property type="match status" value="1"/>
</dbReference>
<comment type="subcellular location">
    <subcellularLocation>
        <location evidence="3">Cytoplasm</location>
        <location evidence="3">Cytosol</location>
    </subcellularLocation>
    <subcellularLocation>
        <location evidence="2">Endoplasmic reticulum</location>
    </subcellularLocation>
    <subcellularLocation>
        <location evidence="1">Mitochondrion</location>
    </subcellularLocation>
</comment>
<keyword evidence="8" id="KW-1185">Reference proteome</keyword>
<evidence type="ECO:0000256" key="6">
    <source>
        <dbReference type="ARBA" id="ARBA00023128"/>
    </source>
</evidence>
<dbReference type="GO" id="GO:0005783">
    <property type="term" value="C:endoplasmic reticulum"/>
    <property type="evidence" value="ECO:0007669"/>
    <property type="project" value="UniProtKB-SubCell"/>
</dbReference>
<dbReference type="InterPro" id="IPR016024">
    <property type="entry name" value="ARM-type_fold"/>
</dbReference>
<accession>A0A5E4PVZ0</accession>
<dbReference type="Gene3D" id="1.25.10.10">
    <property type="entry name" value="Leucine-rich Repeat Variant"/>
    <property type="match status" value="1"/>
</dbReference>
<organism evidence="7 8">
    <name type="scientific">Leptidea sinapis</name>
    <dbReference type="NCBI Taxonomy" id="189913"/>
    <lineage>
        <taxon>Eukaryota</taxon>
        <taxon>Metazoa</taxon>
        <taxon>Ecdysozoa</taxon>
        <taxon>Arthropoda</taxon>
        <taxon>Hexapoda</taxon>
        <taxon>Insecta</taxon>
        <taxon>Pterygota</taxon>
        <taxon>Neoptera</taxon>
        <taxon>Endopterygota</taxon>
        <taxon>Lepidoptera</taxon>
        <taxon>Glossata</taxon>
        <taxon>Ditrysia</taxon>
        <taxon>Papilionoidea</taxon>
        <taxon>Pieridae</taxon>
        <taxon>Dismorphiinae</taxon>
        <taxon>Leptidea</taxon>
    </lineage>
</organism>
<dbReference type="GO" id="GO:0005085">
    <property type="term" value="F:guanyl-nucleotide exchange factor activity"/>
    <property type="evidence" value="ECO:0007669"/>
    <property type="project" value="InterPro"/>
</dbReference>
<evidence type="ECO:0000256" key="3">
    <source>
        <dbReference type="ARBA" id="ARBA00004514"/>
    </source>
</evidence>
<evidence type="ECO:0000256" key="5">
    <source>
        <dbReference type="ARBA" id="ARBA00022824"/>
    </source>
</evidence>
<keyword evidence="5" id="KW-0256">Endoplasmic reticulum</keyword>
<dbReference type="GO" id="GO:0005739">
    <property type="term" value="C:mitochondrion"/>
    <property type="evidence" value="ECO:0007669"/>
    <property type="project" value="UniProtKB-SubCell"/>
</dbReference>
<evidence type="ECO:0000256" key="2">
    <source>
        <dbReference type="ARBA" id="ARBA00004240"/>
    </source>
</evidence>
<dbReference type="InterPro" id="IPR000225">
    <property type="entry name" value="Armadillo"/>
</dbReference>
<evidence type="ECO:0000256" key="4">
    <source>
        <dbReference type="ARBA" id="ARBA00022490"/>
    </source>
</evidence>
<dbReference type="Proteomes" id="UP000324832">
    <property type="component" value="Unassembled WGS sequence"/>
</dbReference>
<evidence type="ECO:0000256" key="1">
    <source>
        <dbReference type="ARBA" id="ARBA00004173"/>
    </source>
</evidence>
<reference evidence="7 8" key="1">
    <citation type="submission" date="2017-07" db="EMBL/GenBank/DDBJ databases">
        <authorList>
            <person name="Talla V."/>
            <person name="Backstrom N."/>
        </authorList>
    </citation>
    <scope>NUCLEOTIDE SEQUENCE [LARGE SCALE GENOMIC DNA]</scope>
</reference>
<dbReference type="InterPro" id="IPR011989">
    <property type="entry name" value="ARM-like"/>
</dbReference>
<keyword evidence="6" id="KW-0496">Mitochondrion</keyword>
<dbReference type="PANTHER" id="PTHR10957">
    <property type="entry name" value="RAP1 GTPASE-GDP DISSOCIATION STIMULATOR 1"/>
    <property type="match status" value="1"/>
</dbReference>
<keyword evidence="4" id="KW-0963">Cytoplasm</keyword>
<sequence length="462" mass="51472">MDAGKSTSLQNITDFGELKAKLNDIIREGNNYEHDVSSCLKELLKSSDDSIVLLSIKAISEVVKCDEKRETYAQFEIIEPILNILSKELIPENYDIFKQCLRALGNLCCDCDTSRKIILDCNGVSIINNMLSNTSSFDDIKVLGCKALLNYAIGGEEFSGSLTANGIIEQVKKIISSELERDEMNDDLLSTTLLILSVINDNDPQYHFPDDINIAVLKILKETENVEISELCLEHLSTQVREHVKILLAKEGGVELICSRLEELMQKQASDVTGIEQEASECEKSEVNQIQHAALSAVRNLMVLASNKEKVARQGRAAPLLLRALPNIEEHHVEGCVRILVSMMVASHSVMQNEAITSLTLQAVRTDDIDEFNAQLADAEIGKHVTVLVETNCAKLPPEVAENLLAFLDVTADYELVLCDYFENMVHNALHKLIDSRQDFSDMIKKRASRVISKICCTMDEE</sequence>
<evidence type="ECO:0008006" key="9">
    <source>
        <dbReference type="Google" id="ProtNLM"/>
    </source>
</evidence>
<dbReference type="AlphaFoldDB" id="A0A5E4PVZ0"/>
<name>A0A5E4PVZ0_9NEOP</name>
<dbReference type="EMBL" id="FZQP02000737">
    <property type="protein sequence ID" value="VVC90205.1"/>
    <property type="molecule type" value="Genomic_DNA"/>
</dbReference>
<dbReference type="GO" id="GO:0005829">
    <property type="term" value="C:cytosol"/>
    <property type="evidence" value="ECO:0007669"/>
    <property type="project" value="UniProtKB-SubCell"/>
</dbReference>
<evidence type="ECO:0000313" key="8">
    <source>
        <dbReference type="Proteomes" id="UP000324832"/>
    </source>
</evidence>
<dbReference type="InterPro" id="IPR040144">
    <property type="entry name" value="RAP1GDS1"/>
</dbReference>
<protein>
    <recommendedName>
        <fullName evidence="9">Armadillo repeat-containing domain-containing protein</fullName>
    </recommendedName>
</protein>
<gene>
    <name evidence="7" type="ORF">LSINAPIS_LOCUS3170</name>
</gene>